<dbReference type="AlphaFoldDB" id="A0A6P2DJT9"/>
<sequence length="76" mass="8621">MLLMRPMFQVNVRDNSQVVVSYTFTVASLLVAARYLPDGVERDTSKVPSAAVFQNRGGFREIFYGQNNDPRVQQSH</sequence>
<keyword evidence="2" id="KW-1185">Reference proteome</keyword>
<dbReference type="EMBL" id="LR593886">
    <property type="protein sequence ID" value="VTS02760.1"/>
    <property type="molecule type" value="Genomic_DNA"/>
</dbReference>
<name>A0A6P2DJT9_9BACT</name>
<reference evidence="1 2" key="1">
    <citation type="submission" date="2019-05" db="EMBL/GenBank/DDBJ databases">
        <authorList>
            <consortium name="Science for Life Laboratories"/>
        </authorList>
    </citation>
    <scope>NUCLEOTIDE SEQUENCE [LARGE SCALE GENOMIC DNA]</scope>
    <source>
        <strain evidence="1">Soil9</strain>
    </source>
</reference>
<accession>A0A6P2DJT9</accession>
<evidence type="ECO:0000313" key="2">
    <source>
        <dbReference type="Proteomes" id="UP000464178"/>
    </source>
</evidence>
<dbReference type="KEGG" id="gms:SOIL9_74090"/>
<dbReference type="Proteomes" id="UP000464178">
    <property type="component" value="Chromosome"/>
</dbReference>
<gene>
    <name evidence="1" type="ORF">SOIL9_74090</name>
</gene>
<organism evidence="1 2">
    <name type="scientific">Gemmata massiliana</name>
    <dbReference type="NCBI Taxonomy" id="1210884"/>
    <lineage>
        <taxon>Bacteria</taxon>
        <taxon>Pseudomonadati</taxon>
        <taxon>Planctomycetota</taxon>
        <taxon>Planctomycetia</taxon>
        <taxon>Gemmatales</taxon>
        <taxon>Gemmataceae</taxon>
        <taxon>Gemmata</taxon>
    </lineage>
</organism>
<protein>
    <submittedName>
        <fullName evidence="1">Uncharacterized protein</fullName>
    </submittedName>
</protein>
<proteinExistence type="predicted"/>
<evidence type="ECO:0000313" key="1">
    <source>
        <dbReference type="EMBL" id="VTS02760.1"/>
    </source>
</evidence>